<dbReference type="InterPro" id="IPR052741">
    <property type="entry name" value="Mitochondrial_HTD2"/>
</dbReference>
<dbReference type="EMBL" id="ML977600">
    <property type="protein sequence ID" value="KAF1998859.1"/>
    <property type="molecule type" value="Genomic_DNA"/>
</dbReference>
<feature type="non-terminal residue" evidence="1">
    <location>
        <position position="304"/>
    </location>
</feature>
<sequence length="304" mass="34823">MLRQVDRHILAAHVPPSWIPDTADLTFFPPSYHQAFHHHDVDEKDLLRDGTDSLHSPGGDFVRRVWASGELRIDLEQYYSDGGWRRNKRTICFETIKDVRLRGKADEEKIIVTIGRTHVSIKNTHAKDWEAVLQKVRDERRWETSAVQNSGLEEQRTLIFMKARADNGELLPPTKYLQPPATAEFQHTLTPTPTLLFRFSALTLNAHALHLDAEYTRQVEGHRNLLVHGPLQLTLILRFVEQHLRSLPGPPQTIRLIHYRNLAPLYVNEKMTLCGSAHGRRDNVIEAWIEGPSGGMAFKAVIHT</sequence>
<protein>
    <recommendedName>
        <fullName evidence="3">Thioesterase/thiol ester dehydrase-isomerase</fullName>
    </recommendedName>
</protein>
<dbReference type="Gene3D" id="3.10.129.10">
    <property type="entry name" value="Hotdog Thioesterase"/>
    <property type="match status" value="1"/>
</dbReference>
<keyword evidence="2" id="KW-1185">Reference proteome</keyword>
<reference evidence="1" key="1">
    <citation type="journal article" date="2020" name="Stud. Mycol.">
        <title>101 Dothideomycetes genomes: a test case for predicting lifestyles and emergence of pathogens.</title>
        <authorList>
            <person name="Haridas S."/>
            <person name="Albert R."/>
            <person name="Binder M."/>
            <person name="Bloem J."/>
            <person name="Labutti K."/>
            <person name="Salamov A."/>
            <person name="Andreopoulos B."/>
            <person name="Baker S."/>
            <person name="Barry K."/>
            <person name="Bills G."/>
            <person name="Bluhm B."/>
            <person name="Cannon C."/>
            <person name="Castanera R."/>
            <person name="Culley D."/>
            <person name="Daum C."/>
            <person name="Ezra D."/>
            <person name="Gonzalez J."/>
            <person name="Henrissat B."/>
            <person name="Kuo A."/>
            <person name="Liang C."/>
            <person name="Lipzen A."/>
            <person name="Lutzoni F."/>
            <person name="Magnuson J."/>
            <person name="Mondo S."/>
            <person name="Nolan M."/>
            <person name="Ohm R."/>
            <person name="Pangilinan J."/>
            <person name="Park H.-J."/>
            <person name="Ramirez L."/>
            <person name="Alfaro M."/>
            <person name="Sun H."/>
            <person name="Tritt A."/>
            <person name="Yoshinaga Y."/>
            <person name="Zwiers L.-H."/>
            <person name="Turgeon B."/>
            <person name="Goodwin S."/>
            <person name="Spatafora J."/>
            <person name="Crous P."/>
            <person name="Grigoriev I."/>
        </authorList>
    </citation>
    <scope>NUCLEOTIDE SEQUENCE</scope>
    <source>
        <strain evidence="1">CBS 123094</strain>
    </source>
</reference>
<name>A0A6A5WDI4_9PLEO</name>
<dbReference type="PANTHER" id="PTHR28152">
    <property type="entry name" value="HYDROXYACYL-THIOESTER DEHYDRATASE TYPE 2, MITOCHONDRIAL"/>
    <property type="match status" value="1"/>
</dbReference>
<dbReference type="InterPro" id="IPR029069">
    <property type="entry name" value="HotDog_dom_sf"/>
</dbReference>
<dbReference type="PANTHER" id="PTHR28152:SF1">
    <property type="entry name" value="HYDROXYACYL-THIOESTER DEHYDRATASE TYPE 2, MITOCHONDRIAL"/>
    <property type="match status" value="1"/>
</dbReference>
<evidence type="ECO:0000313" key="2">
    <source>
        <dbReference type="Proteomes" id="UP000799779"/>
    </source>
</evidence>
<dbReference type="OrthoDB" id="3257538at2759"/>
<dbReference type="AlphaFoldDB" id="A0A6A5WDI4"/>
<gene>
    <name evidence="1" type="ORF">P154DRAFT_438264</name>
</gene>
<evidence type="ECO:0000313" key="1">
    <source>
        <dbReference type="EMBL" id="KAF1998859.1"/>
    </source>
</evidence>
<dbReference type="SUPFAM" id="SSF54637">
    <property type="entry name" value="Thioesterase/thiol ester dehydrase-isomerase"/>
    <property type="match status" value="1"/>
</dbReference>
<organism evidence="1 2">
    <name type="scientific">Amniculicola lignicola CBS 123094</name>
    <dbReference type="NCBI Taxonomy" id="1392246"/>
    <lineage>
        <taxon>Eukaryota</taxon>
        <taxon>Fungi</taxon>
        <taxon>Dikarya</taxon>
        <taxon>Ascomycota</taxon>
        <taxon>Pezizomycotina</taxon>
        <taxon>Dothideomycetes</taxon>
        <taxon>Pleosporomycetidae</taxon>
        <taxon>Pleosporales</taxon>
        <taxon>Amniculicolaceae</taxon>
        <taxon>Amniculicola</taxon>
    </lineage>
</organism>
<accession>A0A6A5WDI4</accession>
<dbReference type="GO" id="GO:0005739">
    <property type="term" value="C:mitochondrion"/>
    <property type="evidence" value="ECO:0007669"/>
    <property type="project" value="TreeGrafter"/>
</dbReference>
<dbReference type="Proteomes" id="UP000799779">
    <property type="component" value="Unassembled WGS sequence"/>
</dbReference>
<dbReference type="GO" id="GO:0019171">
    <property type="term" value="F:(3R)-hydroxyacyl-[acyl-carrier-protein] dehydratase activity"/>
    <property type="evidence" value="ECO:0007669"/>
    <property type="project" value="TreeGrafter"/>
</dbReference>
<proteinExistence type="predicted"/>
<evidence type="ECO:0008006" key="3">
    <source>
        <dbReference type="Google" id="ProtNLM"/>
    </source>
</evidence>